<evidence type="ECO:0000256" key="3">
    <source>
        <dbReference type="ARBA" id="ARBA00022729"/>
    </source>
</evidence>
<evidence type="ECO:0000256" key="6">
    <source>
        <dbReference type="SAM" id="SignalP"/>
    </source>
</evidence>
<dbReference type="EMBL" id="CP047491">
    <property type="protein sequence ID" value="QHQ38896.1"/>
    <property type="molecule type" value="Genomic_DNA"/>
</dbReference>
<evidence type="ECO:0000256" key="1">
    <source>
        <dbReference type="ARBA" id="ARBA00004442"/>
    </source>
</evidence>
<reference evidence="8 9" key="1">
    <citation type="submission" date="2020-01" db="EMBL/GenBank/DDBJ databases">
        <title>The possibility of degradation of plastic by Microbulbifer hydrolyticus IRE-31.</title>
        <authorList>
            <person name="Liu L."/>
        </authorList>
    </citation>
    <scope>NUCLEOTIDE SEQUENCE [LARGE SCALE GENOMIC DNA]</scope>
    <source>
        <strain evidence="8 9">IRE-31</strain>
    </source>
</reference>
<keyword evidence="3 6" id="KW-0732">Signal</keyword>
<proteinExistence type="inferred from homology"/>
<evidence type="ECO:0000313" key="9">
    <source>
        <dbReference type="Proteomes" id="UP000464675"/>
    </source>
</evidence>
<feature type="signal peptide" evidence="6">
    <location>
        <begin position="1"/>
        <end position="20"/>
    </location>
</feature>
<dbReference type="EMBL" id="JACHHR010000001">
    <property type="protein sequence ID" value="MBB5210643.1"/>
    <property type="molecule type" value="Genomic_DNA"/>
</dbReference>
<name>A0A6P1TB79_9GAMM</name>
<dbReference type="RefSeq" id="WP_161858223.1">
    <property type="nucleotide sequence ID" value="NZ_CP047491.1"/>
</dbReference>
<accession>A0A6P1TB79</accession>
<dbReference type="InterPro" id="IPR010583">
    <property type="entry name" value="MipA"/>
</dbReference>
<keyword evidence="9" id="KW-1185">Reference proteome</keyword>
<comment type="similarity">
    <text evidence="2">Belongs to the MipA/OmpV family.</text>
</comment>
<feature type="chain" id="PRO_5044645592" evidence="6">
    <location>
        <begin position="21"/>
        <end position="368"/>
    </location>
</feature>
<evidence type="ECO:0000256" key="4">
    <source>
        <dbReference type="ARBA" id="ARBA00023136"/>
    </source>
</evidence>
<keyword evidence="5" id="KW-0998">Cell outer membrane</keyword>
<dbReference type="PANTHER" id="PTHR38776:SF1">
    <property type="entry name" value="MLTA-INTERACTING PROTEIN-RELATED"/>
    <property type="match status" value="1"/>
</dbReference>
<evidence type="ECO:0000313" key="7">
    <source>
        <dbReference type="EMBL" id="MBB5210643.1"/>
    </source>
</evidence>
<evidence type="ECO:0000313" key="10">
    <source>
        <dbReference type="Proteomes" id="UP000563601"/>
    </source>
</evidence>
<dbReference type="Pfam" id="PF06629">
    <property type="entry name" value="MipA"/>
    <property type="match status" value="1"/>
</dbReference>
<protein>
    <submittedName>
        <fullName evidence="8">DUF2141 domain-containing protein</fullName>
    </submittedName>
    <submittedName>
        <fullName evidence="7">Outer membrane protein</fullName>
    </submittedName>
</protein>
<reference evidence="7 10" key="2">
    <citation type="submission" date="2020-08" db="EMBL/GenBank/DDBJ databases">
        <title>Genomic Encyclopedia of Type Strains, Phase IV (KMG-IV): sequencing the most valuable type-strain genomes for metagenomic binning, comparative biology and taxonomic classification.</title>
        <authorList>
            <person name="Goeker M."/>
        </authorList>
    </citation>
    <scope>NUCLEOTIDE SEQUENCE [LARGE SCALE GENOMIC DNA]</scope>
    <source>
        <strain evidence="7 10">DSM 11525</strain>
    </source>
</reference>
<dbReference type="PANTHER" id="PTHR38776">
    <property type="entry name" value="MLTA-INTERACTING PROTEIN-RELATED"/>
    <property type="match status" value="1"/>
</dbReference>
<dbReference type="OrthoDB" id="5295915at2"/>
<gene>
    <name evidence="8" type="ORF">GTQ55_07795</name>
    <name evidence="7" type="ORF">HNQ53_000831</name>
</gene>
<dbReference type="InterPro" id="IPR018673">
    <property type="entry name" value="DUF2141"/>
</dbReference>
<evidence type="ECO:0000313" key="8">
    <source>
        <dbReference type="EMBL" id="QHQ38896.1"/>
    </source>
</evidence>
<dbReference type="GO" id="GO:0009279">
    <property type="term" value="C:cell outer membrane"/>
    <property type="evidence" value="ECO:0007669"/>
    <property type="project" value="UniProtKB-SubCell"/>
</dbReference>
<dbReference type="Pfam" id="PF09912">
    <property type="entry name" value="DUF2141"/>
    <property type="match status" value="1"/>
</dbReference>
<dbReference type="GO" id="GO:0009252">
    <property type="term" value="P:peptidoglycan biosynthetic process"/>
    <property type="evidence" value="ECO:0007669"/>
    <property type="project" value="TreeGrafter"/>
</dbReference>
<evidence type="ECO:0000256" key="2">
    <source>
        <dbReference type="ARBA" id="ARBA00005722"/>
    </source>
</evidence>
<sequence length="368" mass="39903">MKLLPAGLLLVCLFQLSDVAAESISVRINNAPEQGVVVIQLYDNPSTFGDFRNPVRETRHPVSADGVYRITNVPAGEYAVLAYFDENENGALDRTFIGIPKEPIALSNNYKPKGPPSFQRASFRKLDDGEHVLDLEMYSVLGEAGQWGVGLGVIGRSSPYKGSDTNVVQVIPAITYFGERLQWVGPQLRYGLVGSDQLRLAVTATYRVGAYEEDDSPILQGLGDRDNTLMAGIGLVYEGKQGVDVDFRYEHDVLGRADGGTAALTVSKGFQWGNLRLSPALGVNWLSSDLANYDFGVPVAAALPGRPAYDVGSSINVEAGVSGLYEITENWRFVLSVSAEFLDSEITDSPIVADDQVFKGFAALTYTF</sequence>
<comment type="subcellular location">
    <subcellularLocation>
        <location evidence="1">Cell outer membrane</location>
    </subcellularLocation>
</comment>
<dbReference type="Proteomes" id="UP000464675">
    <property type="component" value="Chromosome"/>
</dbReference>
<keyword evidence="4" id="KW-0472">Membrane</keyword>
<organism evidence="7 10">
    <name type="scientific">Microbulbifer hydrolyticus</name>
    <dbReference type="NCBI Taxonomy" id="48074"/>
    <lineage>
        <taxon>Bacteria</taxon>
        <taxon>Pseudomonadati</taxon>
        <taxon>Pseudomonadota</taxon>
        <taxon>Gammaproteobacteria</taxon>
        <taxon>Cellvibrionales</taxon>
        <taxon>Microbulbiferaceae</taxon>
        <taxon>Microbulbifer</taxon>
    </lineage>
</organism>
<dbReference type="Proteomes" id="UP000563601">
    <property type="component" value="Unassembled WGS sequence"/>
</dbReference>
<evidence type="ECO:0000256" key="5">
    <source>
        <dbReference type="ARBA" id="ARBA00023237"/>
    </source>
</evidence>
<dbReference type="AlphaFoldDB" id="A0A6P1TB79"/>